<name>A0A318YA91_ASPNB</name>
<dbReference type="InterPro" id="IPR028994">
    <property type="entry name" value="Integrin_alpha_N"/>
</dbReference>
<protein>
    <recommendedName>
        <fullName evidence="5">Insecticide toxin TcdB middle/N-terminal domain-containing protein</fullName>
    </recommendedName>
</protein>
<dbReference type="GeneID" id="37129332"/>
<keyword evidence="7" id="KW-1185">Reference proteome</keyword>
<dbReference type="SUPFAM" id="SSF69318">
    <property type="entry name" value="Integrin alpha N-terminal domain"/>
    <property type="match status" value="1"/>
</dbReference>
<evidence type="ECO:0000259" key="5">
    <source>
        <dbReference type="Pfam" id="PF12256"/>
    </source>
</evidence>
<dbReference type="Pfam" id="PF03534">
    <property type="entry name" value="SpvB"/>
    <property type="match status" value="1"/>
</dbReference>
<gene>
    <name evidence="6" type="ORF">BO87DRAFT_418303</name>
</gene>
<evidence type="ECO:0000313" key="6">
    <source>
        <dbReference type="EMBL" id="PYH31236.1"/>
    </source>
</evidence>
<keyword evidence="3" id="KW-0843">Virulence</keyword>
<evidence type="ECO:0000256" key="1">
    <source>
        <dbReference type="ARBA" id="ARBA00004613"/>
    </source>
</evidence>
<dbReference type="InterPro" id="IPR003284">
    <property type="entry name" value="Sal_SpvB"/>
</dbReference>
<feature type="region of interest" description="Disordered" evidence="4">
    <location>
        <begin position="1932"/>
        <end position="1987"/>
    </location>
</feature>
<dbReference type="EMBL" id="KZ821474">
    <property type="protein sequence ID" value="PYH31236.1"/>
    <property type="molecule type" value="Genomic_DNA"/>
</dbReference>
<dbReference type="InterPro" id="IPR022045">
    <property type="entry name" value="TcdB_toxin_mid/N"/>
</dbReference>
<dbReference type="InterPro" id="IPR022385">
    <property type="entry name" value="Rhs_assc_core"/>
</dbReference>
<reference evidence="6" key="1">
    <citation type="submission" date="2016-12" db="EMBL/GenBank/DDBJ databases">
        <title>The genomes of Aspergillus section Nigri reveals drivers in fungal speciation.</title>
        <authorList>
            <consortium name="DOE Joint Genome Institute"/>
            <person name="Vesth T.C."/>
            <person name="Nybo J."/>
            <person name="Theobald S."/>
            <person name="Brandl J."/>
            <person name="Frisvad J.C."/>
            <person name="Nielsen K.F."/>
            <person name="Lyhne E.K."/>
            <person name="Kogle M.E."/>
            <person name="Kuo A."/>
            <person name="Riley R."/>
            <person name="Clum A."/>
            <person name="Nolan M."/>
            <person name="Lipzen A."/>
            <person name="Salamov A."/>
            <person name="Henrissat B."/>
            <person name="Wiebenga A."/>
            <person name="De Vries R.P."/>
            <person name="Grigoriev I.V."/>
            <person name="Mortensen U.H."/>
            <person name="Andersen M.R."/>
            <person name="Baker S.E."/>
        </authorList>
    </citation>
    <scope>NUCLEOTIDE SEQUENCE [LARGE SCALE GENOMIC DNA]</scope>
    <source>
        <strain evidence="6">CBS 115656</strain>
    </source>
</reference>
<dbReference type="NCBIfam" id="TIGR03696">
    <property type="entry name" value="Rhs_assc_core"/>
    <property type="match status" value="1"/>
</dbReference>
<dbReference type="Proteomes" id="UP000247647">
    <property type="component" value="Unassembled WGS sequence"/>
</dbReference>
<dbReference type="GO" id="GO:0005576">
    <property type="term" value="C:extracellular region"/>
    <property type="evidence" value="ECO:0007669"/>
    <property type="project" value="UniProtKB-SubCell"/>
</dbReference>
<evidence type="ECO:0000256" key="2">
    <source>
        <dbReference type="ARBA" id="ARBA00022525"/>
    </source>
</evidence>
<dbReference type="GO" id="GO:0005737">
    <property type="term" value="C:cytoplasm"/>
    <property type="evidence" value="ECO:0007669"/>
    <property type="project" value="InterPro"/>
</dbReference>
<comment type="subcellular location">
    <subcellularLocation>
        <location evidence="1">Secreted</location>
    </subcellularLocation>
</comment>
<dbReference type="OrthoDB" id="5426877at2759"/>
<feature type="domain" description="Insecticide toxin TcdB middle/N-terminal" evidence="5">
    <location>
        <begin position="506"/>
        <end position="644"/>
    </location>
</feature>
<evidence type="ECO:0000256" key="3">
    <source>
        <dbReference type="ARBA" id="ARBA00023026"/>
    </source>
</evidence>
<keyword evidence="2" id="KW-0964">Secreted</keyword>
<proteinExistence type="predicted"/>
<dbReference type="Gene3D" id="2.180.10.10">
    <property type="entry name" value="RHS repeat-associated core"/>
    <property type="match status" value="1"/>
</dbReference>
<dbReference type="PANTHER" id="PTHR32305">
    <property type="match status" value="1"/>
</dbReference>
<evidence type="ECO:0000313" key="7">
    <source>
        <dbReference type="Proteomes" id="UP000247647"/>
    </source>
</evidence>
<accession>A0A318YA91</accession>
<dbReference type="PANTHER" id="PTHR32305:SF15">
    <property type="entry name" value="PROTEIN RHSA-RELATED"/>
    <property type="match status" value="1"/>
</dbReference>
<dbReference type="RefSeq" id="XP_025476714.1">
    <property type="nucleotide sequence ID" value="XM_025626876.1"/>
</dbReference>
<dbReference type="InterPro" id="IPR050708">
    <property type="entry name" value="T6SS_VgrG/RHS"/>
</dbReference>
<sequence length="2221" mass="251097">MVTMKERSSPFRLKRSYPHCDSRRSVVICECDQTNGIACVLHPTGEDPSGLSQTSYESHRTSAERSTQRYLKSIRYGNGTPTRDINWEIISPLPRDLPWCFEVIFDYGEHDEEKPTTDAKCNWHVREDPFSVYKSCFEIRTYRRCNRVLMFHHFPEELKRQDCLVYSTCFQYHTDPDSGSAFLDSCTQNGYSPIGEDEYQTSSLPAFRFEYQKTPPPCKLETRELAAWIPEFKNSATQWIDLNGEGAPGVLAELPGAWYYRRNLTSDLGTQLGDPQLVDTIPSMLNDHMWEFEDIAGDGLPSVVIEAPDMKMHGFYGRESKGGWNPFTPFESNPILFSAGRHNVRRVDLTGDGRADLLQMVNDMNEEFAWCKSLGTGGYGPARSTAGAPKLFLGDPNSAILLCDMSGDGLADIVHFGNGNICYWPNMGYGTFGAQVVMGNAPAMASPSEFSSLRIRTADLTGSGTTDLIYLLPDGGAMVYYNQVGNRWSEGCLLPFIPALDHTSSVDVLDITGRGTPCLCWASNLHGNASNGGLGTIRYIDLTGGQRPGLLSRSLNGIGGETTLEYRSSSMFYREDERNGRPWTTKMPFPIQCASRIEVVDHIAQTSHIKRYDYHNGYYDPIDRQFRGFQMVETWDAEEYEAKTASSFQRPPVLSRSWYYLGHEEVDSDEALPWRFLVCHPQHADISSAKIPSNITPQERHEAYRALAGRPRRQELFSSDASDGRTALPYMITQQRYEVVLEQKIVDKQRHAVYRVNDLEELESQLLDYDDQRRQTETVIEYTETTCTNAVKAENYFHTPLVAGVRRYRVFPVSPPGGLTRYSWDELAADDFKILKQATEVPAHQGLPDVFAQENPKSCKTLLTAEQVLYTDDMRNPLDFAVLMPFSNVYQTYKLVFTSEFLAKAYSDIPTNLEAAQLQAGGYVERPASSGQWWLPSSRALLEDPLSDDWLAAARSHFYIPNGHIDPFGNVSREYYDRHCLLTTSSSDASLNTTVYQQDYARLQPTLITDANMNQIQMALDSLGLPIGIATRGKSDDFVGDNVDDVPLKLDDKDLKNFLLNPTEKAAQLLGKATSRTIYDFHRYEKTTGSSHQPDHLTPPFMAQLVRHNHCALNEHGLNQTQISIHITYINGTGQSIQEATFTCKENPSGSPTWNITGWVRHDNKGDTPSFSSANGNLTLPATTFVRDPLGRVVGVLNADHTWTKTRFTPWMESSFDAGDTILIDPTSDVDVGSYFRQLKLAPGFTSWYHQRTDNASHQYNKYDEKAAQQSKIYHDTPVTTHLDVFGHPIIQGTSNGMVKRETKTKFDIRGNLERTLDTLERTVEISLSDLLGRPVRTCNMDKGKRWLLLDCQNTPLLSWSDRGIRQRVEYDKLRRPTNTWVQYGAAEKEVLTVQRIYGEANANAVSLNLKGQLWQCYDQSGLHTNHRFDFKGNCIESSIRYADEYKKLIDWSEAQEVTLEEDEYKSTITFNALDQPLDTVADGVGRVQREYDAAGRLRALRSYDRNSHSVTSSAEGIMYEPDGQLKCVTFGKGSRTTHTYDRKSRRLIATCSVRLKDKKVLQNLVHTHDCMGNIVRTQDSTQQVVFFQNKVVSPERQFEYDLLGQIVRATGREQVNAAHGGGRALKPYDFNSGTRNSGLGDGRRMIRYEESYTYDNAGNLLLLQHTPANPYSGWTREYKYNEESRVCDAQLSNRLSSTSSAGRQQDYEYDDDAGRHGCMTEMPGYSSLRWDYTDKLQSLSMQRVSVLAAPETTWYVYDANGTRVRKITERSADPAGKTTPTKSKETKYLPLFELFVAYQGDGCSRRREITTLNVGDAALGTAPIATLEKGHSSDLLVQYQLSPHLGLDNNAAPIFYEEYSPFGTSTYQYRHKGVSRNYRFAGYYRDKESGLYHCGERYYAPWLGRWTSPDPLGTVDGLNLYIYAGNDPVNFDDHRGTAKQGRNRQGQPRQNHEPSTSQGQPHRPVQQHRHSNDNSDRAGPSGSHTIYFRPCIGHNQQGGRAVARAGNPGHLQEAVPCRTFQLELCDIRWSQKNVAQEVHVVPNDKKGILREAAKVKRQFKQAKAAGLSEEGAAQRALEYFHRRYDHMHVTPVPVELSAAEKEGMSEVDRARTWWALPYFTLDNRRLTVLKNAGLPPNTLIEVHRASMEESIGSWGGIRFRNLLENIEPLGTSPYLNRIELEIIEAHDRGVAFPANLTGKFTTETWGRTITIRRKKRESQS</sequence>
<feature type="region of interest" description="Disordered" evidence="4">
    <location>
        <begin position="1696"/>
        <end position="1715"/>
    </location>
</feature>
<evidence type="ECO:0000256" key="4">
    <source>
        <dbReference type="SAM" id="MobiDB-lite"/>
    </source>
</evidence>
<organism evidence="6 7">
    <name type="scientific">Aspergillus neoniger (strain CBS 115656)</name>
    <dbReference type="NCBI Taxonomy" id="1448310"/>
    <lineage>
        <taxon>Eukaryota</taxon>
        <taxon>Fungi</taxon>
        <taxon>Dikarya</taxon>
        <taxon>Ascomycota</taxon>
        <taxon>Pezizomycotina</taxon>
        <taxon>Eurotiomycetes</taxon>
        <taxon>Eurotiomycetidae</taxon>
        <taxon>Eurotiales</taxon>
        <taxon>Aspergillaceae</taxon>
        <taxon>Aspergillus</taxon>
        <taxon>Aspergillus subgen. Circumdati</taxon>
    </lineage>
</organism>
<dbReference type="Pfam" id="PF12256">
    <property type="entry name" value="TcdB_toxin_midN"/>
    <property type="match status" value="1"/>
</dbReference>